<dbReference type="RefSeq" id="WP_054470268.1">
    <property type="nucleotide sequence ID" value="NZ_CP159837.1"/>
</dbReference>
<name>A0AAU8JCD4_9CYAN</name>
<proteinExistence type="predicted"/>
<evidence type="ECO:0000256" key="1">
    <source>
        <dbReference type="SAM" id="Coils"/>
    </source>
</evidence>
<organism evidence="2">
    <name type="scientific">Planktothricoides raciborskii GIHE-MW2</name>
    <dbReference type="NCBI Taxonomy" id="2792601"/>
    <lineage>
        <taxon>Bacteria</taxon>
        <taxon>Bacillati</taxon>
        <taxon>Cyanobacteriota</taxon>
        <taxon>Cyanophyceae</taxon>
        <taxon>Oscillatoriophycideae</taxon>
        <taxon>Oscillatoriales</taxon>
        <taxon>Oscillatoriaceae</taxon>
        <taxon>Planktothricoides</taxon>
    </lineage>
</organism>
<gene>
    <name evidence="2" type="ORF">ABWT76_005649</name>
</gene>
<sequence>MSSSLKQVEKQLAAIEQSSKALANELHQTFLNYLKFLGNAVKKQLILASYYLCTQGYPEAFLSLSFKEKQELQSAIRQNALSAVQDLSILLTLTLRVQQNLSNETDETESDAAADSDDFSENNLDELEENDESALLDESSFHQVSEETENPWAGLVLTNPERISQWHKTLEQGIIEILRTVSRKTNEDLQSYKILPKNLPDIPDMLLELGAKNSGYAEPMGNLPNIVNLTIEIGNDAEGEKSSNREKKYKDVINILKINLRLSDIEFAEPLLMAKRNQIRELSHRLNSLVKEYQKKQQERIIAEAEAAWRSSWFEE</sequence>
<keyword evidence="1" id="KW-0175">Coiled coil</keyword>
<feature type="coiled-coil region" evidence="1">
    <location>
        <begin position="272"/>
        <end position="306"/>
    </location>
</feature>
<protein>
    <submittedName>
        <fullName evidence="2">Uncharacterized protein</fullName>
    </submittedName>
</protein>
<evidence type="ECO:0000313" key="2">
    <source>
        <dbReference type="EMBL" id="XCM36861.1"/>
    </source>
</evidence>
<dbReference type="EMBL" id="CP159837">
    <property type="protein sequence ID" value="XCM36861.1"/>
    <property type="molecule type" value="Genomic_DNA"/>
</dbReference>
<reference evidence="2" key="1">
    <citation type="submission" date="2024-07" db="EMBL/GenBank/DDBJ databases">
        <authorList>
            <person name="Kim Y.J."/>
            <person name="Jeong J.Y."/>
        </authorList>
    </citation>
    <scope>NUCLEOTIDE SEQUENCE</scope>
    <source>
        <strain evidence="2">GIHE-MW2</strain>
    </source>
</reference>
<accession>A0AAU8JCD4</accession>
<dbReference type="AlphaFoldDB" id="A0AAU8JCD4"/>